<name>A0A8J3G7W9_9BACT</name>
<feature type="signal peptide" evidence="2">
    <location>
        <begin position="1"/>
        <end position="18"/>
    </location>
</feature>
<evidence type="ECO:0000256" key="2">
    <source>
        <dbReference type="SAM" id="SignalP"/>
    </source>
</evidence>
<reference evidence="3 4" key="1">
    <citation type="journal article" date="2014" name="Int. J. Syst. Evol. Microbiol.">
        <title>Complete genome sequence of Corynebacterium casei LMG S-19264T (=DSM 44701T), isolated from a smear-ripened cheese.</title>
        <authorList>
            <consortium name="US DOE Joint Genome Institute (JGI-PGF)"/>
            <person name="Walter F."/>
            <person name="Albersmeier A."/>
            <person name="Kalinowski J."/>
            <person name="Ruckert C."/>
        </authorList>
    </citation>
    <scope>NUCLEOTIDE SEQUENCE [LARGE SCALE GENOMIC DNA]</scope>
    <source>
        <strain evidence="3 4">KCTC 12866</strain>
    </source>
</reference>
<dbReference type="EMBL" id="BMXF01000001">
    <property type="protein sequence ID" value="GHB59868.1"/>
    <property type="molecule type" value="Genomic_DNA"/>
</dbReference>
<organism evidence="3 4">
    <name type="scientific">Persicitalea jodogahamensis</name>
    <dbReference type="NCBI Taxonomy" id="402147"/>
    <lineage>
        <taxon>Bacteria</taxon>
        <taxon>Pseudomonadati</taxon>
        <taxon>Bacteroidota</taxon>
        <taxon>Cytophagia</taxon>
        <taxon>Cytophagales</taxon>
        <taxon>Spirosomataceae</taxon>
        <taxon>Persicitalea</taxon>
    </lineage>
</organism>
<keyword evidence="4" id="KW-1185">Reference proteome</keyword>
<dbReference type="RefSeq" id="WP_189563418.1">
    <property type="nucleotide sequence ID" value="NZ_BMXF01000001.1"/>
</dbReference>
<protein>
    <submittedName>
        <fullName evidence="3">Uncharacterized protein</fullName>
    </submittedName>
</protein>
<dbReference type="PROSITE" id="PS51257">
    <property type="entry name" value="PROKAR_LIPOPROTEIN"/>
    <property type="match status" value="1"/>
</dbReference>
<evidence type="ECO:0000256" key="1">
    <source>
        <dbReference type="SAM" id="MobiDB-lite"/>
    </source>
</evidence>
<accession>A0A8J3G7W9</accession>
<feature type="region of interest" description="Disordered" evidence="1">
    <location>
        <begin position="19"/>
        <end position="38"/>
    </location>
</feature>
<comment type="caution">
    <text evidence="3">The sequence shown here is derived from an EMBL/GenBank/DDBJ whole genome shotgun (WGS) entry which is preliminary data.</text>
</comment>
<dbReference type="AlphaFoldDB" id="A0A8J3G7W9"/>
<evidence type="ECO:0000313" key="3">
    <source>
        <dbReference type="EMBL" id="GHB59868.1"/>
    </source>
</evidence>
<keyword evidence="2" id="KW-0732">Signal</keyword>
<proteinExistence type="predicted"/>
<gene>
    <name evidence="3" type="ORF">GCM10007390_11980</name>
</gene>
<feature type="chain" id="PRO_5035170989" evidence="2">
    <location>
        <begin position="19"/>
        <end position="57"/>
    </location>
</feature>
<sequence length="57" mass="6218">MKKLLVVFLLAGTMSACGNNDSTQNLRDNETPVTAEDEVDNRQIPPDTLAIDTTAIR</sequence>
<evidence type="ECO:0000313" key="4">
    <source>
        <dbReference type="Proteomes" id="UP000598271"/>
    </source>
</evidence>
<dbReference type="Proteomes" id="UP000598271">
    <property type="component" value="Unassembled WGS sequence"/>
</dbReference>